<dbReference type="STRING" id="1849047.A0A3D8S7P8"/>
<protein>
    <submittedName>
        <fullName evidence="6">Uncharacterized protein</fullName>
    </submittedName>
</protein>
<feature type="transmembrane region" description="Helical" evidence="5">
    <location>
        <begin position="119"/>
        <end position="142"/>
    </location>
</feature>
<dbReference type="Proteomes" id="UP000256645">
    <property type="component" value="Unassembled WGS sequence"/>
</dbReference>
<keyword evidence="4 5" id="KW-0472">Membrane</keyword>
<keyword evidence="2 5" id="KW-0812">Transmembrane</keyword>
<dbReference type="InterPro" id="IPR007568">
    <property type="entry name" value="RTA1"/>
</dbReference>
<evidence type="ECO:0000256" key="5">
    <source>
        <dbReference type="SAM" id="Phobius"/>
    </source>
</evidence>
<gene>
    <name evidence="6" type="ORF">BP6252_03434</name>
</gene>
<keyword evidence="3 5" id="KW-1133">Transmembrane helix</keyword>
<feature type="transmembrane region" description="Helical" evidence="5">
    <location>
        <begin position="15"/>
        <end position="34"/>
    </location>
</feature>
<dbReference type="GO" id="GO:0016020">
    <property type="term" value="C:membrane"/>
    <property type="evidence" value="ECO:0007669"/>
    <property type="project" value="UniProtKB-SubCell"/>
</dbReference>
<dbReference type="OrthoDB" id="3358017at2759"/>
<feature type="transmembrane region" description="Helical" evidence="5">
    <location>
        <begin position="235"/>
        <end position="254"/>
    </location>
</feature>
<sequence length="297" mass="33767">MVVGEYLLYHYEPSFIAAVIFIALFGITSALHFIQLVRNRTWYFIPFLIGGLFECLGYVGRAMNSKQKQGEWTTGPYIMQSLLLLLAPALFAASIYMVLGRIIRLTGGNEHSVVRVNWLTKIFVAGDVISFLAQSGGGGILAQAKKQSQVNMGQYVITGGLCIQLLFFGLFIVVAAIFHWRMYTNPTQRALGTHINWERHLFVLYIASLFIMVRSVFRVIEYVMGQDGPLLSNEVYLYVFDAALMFLTMLLFNVQHPNFSKADLEDRSSVRRHRRRRSHRSGDVEAGVEYVMTSRNK</sequence>
<evidence type="ECO:0000256" key="4">
    <source>
        <dbReference type="ARBA" id="ARBA00023136"/>
    </source>
</evidence>
<dbReference type="PANTHER" id="PTHR31465">
    <property type="entry name" value="PROTEIN RTA1-RELATED"/>
    <property type="match status" value="1"/>
</dbReference>
<evidence type="ECO:0000313" key="6">
    <source>
        <dbReference type="EMBL" id="RDW82322.1"/>
    </source>
</evidence>
<dbReference type="EMBL" id="PDLM01000003">
    <property type="protein sequence ID" value="RDW82322.1"/>
    <property type="molecule type" value="Genomic_DNA"/>
</dbReference>
<keyword evidence="7" id="KW-1185">Reference proteome</keyword>
<reference evidence="6 7" key="1">
    <citation type="journal article" date="2018" name="IMA Fungus">
        <title>IMA Genome-F 9: Draft genome sequence of Annulohypoxylon stygium, Aspergillus mulundensis, Berkeleyomyces basicola (syn. Thielaviopsis basicola), Ceratocystis smalleyi, two Cercospora beticola strains, Coleophoma cylindrospora, Fusarium fracticaudum, Phialophora cf. hyalina, and Morchella septimelata.</title>
        <authorList>
            <person name="Wingfield B.D."/>
            <person name="Bills G.F."/>
            <person name="Dong Y."/>
            <person name="Huang W."/>
            <person name="Nel W.J."/>
            <person name="Swalarsk-Parry B.S."/>
            <person name="Vaghefi N."/>
            <person name="Wilken P.M."/>
            <person name="An Z."/>
            <person name="de Beer Z.W."/>
            <person name="De Vos L."/>
            <person name="Chen L."/>
            <person name="Duong T.A."/>
            <person name="Gao Y."/>
            <person name="Hammerbacher A."/>
            <person name="Kikkert J.R."/>
            <person name="Li Y."/>
            <person name="Li H."/>
            <person name="Li K."/>
            <person name="Li Q."/>
            <person name="Liu X."/>
            <person name="Ma X."/>
            <person name="Naidoo K."/>
            <person name="Pethybridge S.J."/>
            <person name="Sun J."/>
            <person name="Steenkamp E.T."/>
            <person name="van der Nest M.A."/>
            <person name="van Wyk S."/>
            <person name="Wingfield M.J."/>
            <person name="Xiong C."/>
            <person name="Yue Q."/>
            <person name="Zhang X."/>
        </authorList>
    </citation>
    <scope>NUCLEOTIDE SEQUENCE [LARGE SCALE GENOMIC DNA]</scope>
    <source>
        <strain evidence="6 7">BP6252</strain>
    </source>
</reference>
<feature type="transmembrane region" description="Helical" evidence="5">
    <location>
        <begin position="41"/>
        <end position="59"/>
    </location>
</feature>
<dbReference type="AlphaFoldDB" id="A0A3D8S7P8"/>
<name>A0A3D8S7P8_9HELO</name>
<comment type="caution">
    <text evidence="6">The sequence shown here is derived from an EMBL/GenBank/DDBJ whole genome shotgun (WGS) entry which is preliminary data.</text>
</comment>
<feature type="transmembrane region" description="Helical" evidence="5">
    <location>
        <begin position="201"/>
        <end position="220"/>
    </location>
</feature>
<organism evidence="6 7">
    <name type="scientific">Coleophoma cylindrospora</name>
    <dbReference type="NCBI Taxonomy" id="1849047"/>
    <lineage>
        <taxon>Eukaryota</taxon>
        <taxon>Fungi</taxon>
        <taxon>Dikarya</taxon>
        <taxon>Ascomycota</taxon>
        <taxon>Pezizomycotina</taxon>
        <taxon>Leotiomycetes</taxon>
        <taxon>Helotiales</taxon>
        <taxon>Dermateaceae</taxon>
        <taxon>Coleophoma</taxon>
    </lineage>
</organism>
<evidence type="ECO:0000256" key="3">
    <source>
        <dbReference type="ARBA" id="ARBA00022989"/>
    </source>
</evidence>
<accession>A0A3D8S7P8</accession>
<evidence type="ECO:0000256" key="1">
    <source>
        <dbReference type="ARBA" id="ARBA00004141"/>
    </source>
</evidence>
<feature type="transmembrane region" description="Helical" evidence="5">
    <location>
        <begin position="79"/>
        <end position="99"/>
    </location>
</feature>
<evidence type="ECO:0000313" key="7">
    <source>
        <dbReference type="Proteomes" id="UP000256645"/>
    </source>
</evidence>
<evidence type="ECO:0000256" key="2">
    <source>
        <dbReference type="ARBA" id="ARBA00022692"/>
    </source>
</evidence>
<comment type="subcellular location">
    <subcellularLocation>
        <location evidence="1">Membrane</location>
        <topology evidence="1">Multi-pass membrane protein</topology>
    </subcellularLocation>
</comment>
<feature type="transmembrane region" description="Helical" evidence="5">
    <location>
        <begin position="154"/>
        <end position="180"/>
    </location>
</feature>
<dbReference type="PANTHER" id="PTHR31465:SF35">
    <property type="entry name" value="RTA1 DOMAIN PROTEIN-RELATED"/>
    <property type="match status" value="1"/>
</dbReference>
<dbReference type="Pfam" id="PF04479">
    <property type="entry name" value="RTA1"/>
    <property type="match status" value="1"/>
</dbReference>
<proteinExistence type="predicted"/>